<name>A0A078KLC2_9FIRM</name>
<dbReference type="KEGG" id="ccel:CCDG5_0109"/>
<feature type="transmembrane region" description="Helical" evidence="1">
    <location>
        <begin position="12"/>
        <end position="32"/>
    </location>
</feature>
<sequence length="136" mass="15065">MDFIKISTRNKCLNALGVAVLAVTFSVSILSFHANAASSSFYYAGRLIHGDLNGAYHTLDKGTAYLDVDYCLGDYANVSLYKKISGWFARDSYYGTVTVGDTIRYKFPTNIDVKSSQYYLDIYADSYTEGSGTLHN</sequence>
<dbReference type="EMBL" id="LM995447">
    <property type="protein sequence ID" value="CDZ23253.1"/>
    <property type="molecule type" value="Genomic_DNA"/>
</dbReference>
<accession>A0A078KLC2</accession>
<keyword evidence="1" id="KW-0472">Membrane</keyword>
<gene>
    <name evidence="2" type="ORF">CCDG5_0109</name>
</gene>
<keyword evidence="1" id="KW-0812">Transmembrane</keyword>
<dbReference type="HOGENOM" id="CLU_1803823_0_0_9"/>
<evidence type="ECO:0000256" key="1">
    <source>
        <dbReference type="SAM" id="Phobius"/>
    </source>
</evidence>
<proteinExistence type="predicted"/>
<reference evidence="3" key="1">
    <citation type="submission" date="2014-07" db="EMBL/GenBank/DDBJ databases">
        <authorList>
            <person name="Wibberg D."/>
        </authorList>
    </citation>
    <scope>NUCLEOTIDE SEQUENCE [LARGE SCALE GENOMIC DNA]</scope>
    <source>
        <strain evidence="3">DG5</strain>
    </source>
</reference>
<dbReference type="PATRIC" id="fig|29343.3.peg.110"/>
<dbReference type="AlphaFoldDB" id="A0A078KLC2"/>
<evidence type="ECO:0000313" key="2">
    <source>
        <dbReference type="EMBL" id="CDZ23253.1"/>
    </source>
</evidence>
<keyword evidence="3" id="KW-1185">Reference proteome</keyword>
<dbReference type="STRING" id="29343.CCDG5_0109"/>
<dbReference type="Proteomes" id="UP000032431">
    <property type="component" value="Chromosome I"/>
</dbReference>
<keyword evidence="1" id="KW-1133">Transmembrane helix</keyword>
<organism evidence="2 3">
    <name type="scientific">[Clostridium] cellulosi</name>
    <dbReference type="NCBI Taxonomy" id="29343"/>
    <lineage>
        <taxon>Bacteria</taxon>
        <taxon>Bacillati</taxon>
        <taxon>Bacillota</taxon>
        <taxon>Clostridia</taxon>
        <taxon>Eubacteriales</taxon>
        <taxon>Oscillospiraceae</taxon>
        <taxon>Oscillospiraceae incertae sedis</taxon>
    </lineage>
</organism>
<protein>
    <submittedName>
        <fullName evidence="2">Putative secreted protein</fullName>
    </submittedName>
</protein>
<evidence type="ECO:0000313" key="3">
    <source>
        <dbReference type="Proteomes" id="UP000032431"/>
    </source>
</evidence>